<dbReference type="AlphaFoldDB" id="A0A5J4PR60"/>
<name>A0A5J4PR60_9ZZZZ</name>
<reference evidence="1" key="1">
    <citation type="submission" date="2019-03" db="EMBL/GenBank/DDBJ databases">
        <title>Single cell metagenomics reveals metabolic interactions within the superorganism composed of flagellate Streblomastix strix and complex community of Bacteroidetes bacteria on its surface.</title>
        <authorList>
            <person name="Treitli S.C."/>
            <person name="Kolisko M."/>
            <person name="Husnik F."/>
            <person name="Keeling P."/>
            <person name="Hampl V."/>
        </authorList>
    </citation>
    <scope>NUCLEOTIDE SEQUENCE</scope>
    <source>
        <strain evidence="1">STM</strain>
    </source>
</reference>
<dbReference type="EMBL" id="SNRY01007142">
    <property type="protein sequence ID" value="KAA6311014.1"/>
    <property type="molecule type" value="Genomic_DNA"/>
</dbReference>
<comment type="caution">
    <text evidence="1">The sequence shown here is derived from an EMBL/GenBank/DDBJ whole genome shotgun (WGS) entry which is preliminary data.</text>
</comment>
<evidence type="ECO:0000313" key="1">
    <source>
        <dbReference type="EMBL" id="KAA6311014.1"/>
    </source>
</evidence>
<proteinExistence type="predicted"/>
<gene>
    <name evidence="1" type="ORF">EZS27_037780</name>
</gene>
<protein>
    <submittedName>
        <fullName evidence="1">Uncharacterized protein</fullName>
    </submittedName>
</protein>
<accession>A0A5J4PR60</accession>
<organism evidence="1">
    <name type="scientific">termite gut metagenome</name>
    <dbReference type="NCBI Taxonomy" id="433724"/>
    <lineage>
        <taxon>unclassified sequences</taxon>
        <taxon>metagenomes</taxon>
        <taxon>organismal metagenomes</taxon>
    </lineage>
</organism>
<sequence>MAITIYKQNSEVRTVIPSDNSTHRSAIMEENVLNLSFTLFEYVGLEVNDYAIFEEERFTLLQAYRPQQKSTIEYQYNVPFHGIESELRKALVIFGNETSFTLDDTPAVHLQPGRYSGCYLSDTTG</sequence>